<evidence type="ECO:0000313" key="7">
    <source>
        <dbReference type="EMBL" id="KIL65096.1"/>
    </source>
</evidence>
<dbReference type="InterPro" id="IPR007269">
    <property type="entry name" value="ICMT_MeTrfase"/>
</dbReference>
<dbReference type="GO" id="GO:0032259">
    <property type="term" value="P:methylation"/>
    <property type="evidence" value="ECO:0007669"/>
    <property type="project" value="UniProtKB-KW"/>
</dbReference>
<dbReference type="PANTHER" id="PTHR12714:SF9">
    <property type="entry name" value="PROTEIN-S-ISOPRENYLCYSTEINE O-METHYLTRANSFERASE"/>
    <property type="match status" value="1"/>
</dbReference>
<keyword evidence="2 5" id="KW-0812">Transmembrane</keyword>
<evidence type="ECO:0000256" key="1">
    <source>
        <dbReference type="ARBA" id="ARBA00004141"/>
    </source>
</evidence>
<dbReference type="GO" id="GO:0004671">
    <property type="term" value="F:protein C-terminal S-isoprenylcysteine carboxyl O-methyltransferase activity"/>
    <property type="evidence" value="ECO:0007669"/>
    <property type="project" value="UniProtKB-EC"/>
</dbReference>
<feature type="signal peptide" evidence="6">
    <location>
        <begin position="1"/>
        <end position="19"/>
    </location>
</feature>
<evidence type="ECO:0000256" key="5">
    <source>
        <dbReference type="RuleBase" id="RU362022"/>
    </source>
</evidence>
<dbReference type="InParanoid" id="A0A0C2X732"/>
<dbReference type="GO" id="GO:0005789">
    <property type="term" value="C:endoplasmic reticulum membrane"/>
    <property type="evidence" value="ECO:0007669"/>
    <property type="project" value="UniProtKB-SubCell"/>
</dbReference>
<dbReference type="Proteomes" id="UP000054549">
    <property type="component" value="Unassembled WGS sequence"/>
</dbReference>
<dbReference type="PANTHER" id="PTHR12714">
    <property type="entry name" value="PROTEIN-S ISOPRENYLCYSTEINE O-METHYLTRANSFERASE"/>
    <property type="match status" value="1"/>
</dbReference>
<keyword evidence="5" id="KW-0808">Transferase</keyword>
<accession>A0A0C2X732</accession>
<dbReference type="Gene3D" id="1.20.120.1630">
    <property type="match status" value="1"/>
</dbReference>
<name>A0A0C2X732_AMAMK</name>
<keyword evidence="5" id="KW-0256">Endoplasmic reticulum</keyword>
<dbReference type="AlphaFoldDB" id="A0A0C2X732"/>
<evidence type="ECO:0000256" key="3">
    <source>
        <dbReference type="ARBA" id="ARBA00022989"/>
    </source>
</evidence>
<dbReference type="EMBL" id="KN818244">
    <property type="protein sequence ID" value="KIL65096.1"/>
    <property type="molecule type" value="Genomic_DNA"/>
</dbReference>
<dbReference type="OrthoDB" id="422086at2759"/>
<dbReference type="EC" id="2.1.1.100" evidence="5"/>
<comment type="similarity">
    <text evidence="5">Belongs to the class VI-like SAM-binding methyltransferase superfamily. Isoprenylcysteine carboxyl methyltransferase family.</text>
</comment>
<feature type="transmembrane region" description="Helical" evidence="5">
    <location>
        <begin position="108"/>
        <end position="132"/>
    </location>
</feature>
<proteinExistence type="inferred from homology"/>
<feature type="transmembrane region" description="Helical" evidence="5">
    <location>
        <begin position="193"/>
        <end position="213"/>
    </location>
</feature>
<organism evidence="7 8">
    <name type="scientific">Amanita muscaria (strain Koide BX008)</name>
    <dbReference type="NCBI Taxonomy" id="946122"/>
    <lineage>
        <taxon>Eukaryota</taxon>
        <taxon>Fungi</taxon>
        <taxon>Dikarya</taxon>
        <taxon>Basidiomycota</taxon>
        <taxon>Agaricomycotina</taxon>
        <taxon>Agaricomycetes</taxon>
        <taxon>Agaricomycetidae</taxon>
        <taxon>Agaricales</taxon>
        <taxon>Pluteineae</taxon>
        <taxon>Amanitaceae</taxon>
        <taxon>Amanita</taxon>
    </lineage>
</organism>
<keyword evidence="3 5" id="KW-1133">Transmembrane helix</keyword>
<dbReference type="HOGENOM" id="CLU_065200_6_0_1"/>
<keyword evidence="4 5" id="KW-0472">Membrane</keyword>
<keyword evidence="5" id="KW-0949">S-adenosyl-L-methionine</keyword>
<protein>
    <recommendedName>
        <fullName evidence="5">Protein-S-isoprenylcysteine O-methyltransferase</fullName>
        <ecNumber evidence="5">2.1.1.100</ecNumber>
    </recommendedName>
</protein>
<feature type="transmembrane region" description="Helical" evidence="5">
    <location>
        <begin position="168"/>
        <end position="187"/>
    </location>
</feature>
<comment type="catalytic activity">
    <reaction evidence="5">
        <text>[protein]-C-terminal S-[(2E,6E)-farnesyl]-L-cysteine + S-adenosyl-L-methionine = [protein]-C-terminal S-[(2E,6E)-farnesyl]-L-cysteine methyl ester + S-adenosyl-L-homocysteine</text>
        <dbReference type="Rhea" id="RHEA:21672"/>
        <dbReference type="Rhea" id="RHEA-COMP:12125"/>
        <dbReference type="Rhea" id="RHEA-COMP:12126"/>
        <dbReference type="ChEBI" id="CHEBI:57856"/>
        <dbReference type="ChEBI" id="CHEBI:59789"/>
        <dbReference type="ChEBI" id="CHEBI:90510"/>
        <dbReference type="ChEBI" id="CHEBI:90511"/>
        <dbReference type="EC" id="2.1.1.100"/>
    </reaction>
</comment>
<evidence type="ECO:0000256" key="6">
    <source>
        <dbReference type="SAM" id="SignalP"/>
    </source>
</evidence>
<feature type="transmembrane region" description="Helical" evidence="5">
    <location>
        <begin position="59"/>
        <end position="78"/>
    </location>
</feature>
<keyword evidence="6" id="KW-0732">Signal</keyword>
<comment type="subcellular location">
    <subcellularLocation>
        <location evidence="5">Endoplasmic reticulum membrane</location>
        <topology evidence="5">Multi-pass membrane protein</topology>
    </subcellularLocation>
    <subcellularLocation>
        <location evidence="1">Membrane</location>
        <topology evidence="1">Multi-pass membrane protein</topology>
    </subcellularLocation>
</comment>
<dbReference type="Pfam" id="PF04140">
    <property type="entry name" value="ICMT"/>
    <property type="match status" value="1"/>
</dbReference>
<keyword evidence="5" id="KW-0489">Methyltransferase</keyword>
<feature type="chain" id="PRO_5002174060" description="Protein-S-isoprenylcysteine O-methyltransferase" evidence="6">
    <location>
        <begin position="20"/>
        <end position="251"/>
    </location>
</feature>
<keyword evidence="8" id="KW-1185">Reference proteome</keyword>
<sequence>MEFHSLVIKSIALLMTALSVHLSLSPPNPPVKRNECTGSRTHTFFERLIQWITFTSKTMVWLGALWDLAMSLTAFFAYHNISPPSSAATSVNYTVPMHPRLSSHPPPALWAVHPAMLIGAIATVLGAILRIWCFKALGSLFTFEVSIRPQHELVTHGPYAWVRHPSYVGIYLTLLGATTALCAPGSWLSSGGWLTPVGLTMVTLWTIKCLYVFRGTSLRLHAEDEILKAAFGPKWEEYARKVPYKLVPFLL</sequence>
<evidence type="ECO:0000313" key="8">
    <source>
        <dbReference type="Proteomes" id="UP000054549"/>
    </source>
</evidence>
<evidence type="ECO:0000256" key="2">
    <source>
        <dbReference type="ARBA" id="ARBA00022692"/>
    </source>
</evidence>
<gene>
    <name evidence="7" type="ORF">M378DRAFT_162344</name>
</gene>
<evidence type="ECO:0000256" key="4">
    <source>
        <dbReference type="ARBA" id="ARBA00023136"/>
    </source>
</evidence>
<reference evidence="7 8" key="1">
    <citation type="submission" date="2014-04" db="EMBL/GenBank/DDBJ databases">
        <title>Evolutionary Origins and Diversification of the Mycorrhizal Mutualists.</title>
        <authorList>
            <consortium name="DOE Joint Genome Institute"/>
            <consortium name="Mycorrhizal Genomics Consortium"/>
            <person name="Kohler A."/>
            <person name="Kuo A."/>
            <person name="Nagy L.G."/>
            <person name="Floudas D."/>
            <person name="Copeland A."/>
            <person name="Barry K.W."/>
            <person name="Cichocki N."/>
            <person name="Veneault-Fourrey C."/>
            <person name="LaButti K."/>
            <person name="Lindquist E.A."/>
            <person name="Lipzen A."/>
            <person name="Lundell T."/>
            <person name="Morin E."/>
            <person name="Murat C."/>
            <person name="Riley R."/>
            <person name="Ohm R."/>
            <person name="Sun H."/>
            <person name="Tunlid A."/>
            <person name="Henrissat B."/>
            <person name="Grigoriev I.V."/>
            <person name="Hibbett D.S."/>
            <person name="Martin F."/>
        </authorList>
    </citation>
    <scope>NUCLEOTIDE SEQUENCE [LARGE SCALE GENOMIC DNA]</scope>
    <source>
        <strain evidence="7 8">Koide BX008</strain>
    </source>
</reference>